<protein>
    <recommendedName>
        <fullName evidence="3">Lipoprotein</fullName>
    </recommendedName>
</protein>
<dbReference type="InterPro" id="IPR010352">
    <property type="entry name" value="DUF945"/>
</dbReference>
<dbReference type="AlphaFoldDB" id="A0AAV2VZL9"/>
<evidence type="ECO:0000313" key="2">
    <source>
        <dbReference type="Proteomes" id="UP000018211"/>
    </source>
</evidence>
<reference evidence="1 2" key="1">
    <citation type="journal article" date="2013" name="ISME J.">
        <title>Comparative genomics of pathogenic lineages of Vibrio nigripulchritudo identifies virulence-associated traits.</title>
        <authorList>
            <person name="Goudenege D."/>
            <person name="Labreuche Y."/>
            <person name="Krin E."/>
            <person name="Ansquer D."/>
            <person name="Mangenot S."/>
            <person name="Calteau A."/>
            <person name="Medigue C."/>
            <person name="Mazel D."/>
            <person name="Polz M.F."/>
            <person name="Le Roux F."/>
        </authorList>
    </citation>
    <scope>NUCLEOTIDE SEQUENCE [LARGE SCALE GENOMIC DNA]</scope>
    <source>
        <strain evidence="1 2">SOn1</strain>
    </source>
</reference>
<proteinExistence type="predicted"/>
<dbReference type="EMBL" id="CAOF01000194">
    <property type="protein sequence ID" value="CCO50022.1"/>
    <property type="molecule type" value="Genomic_DNA"/>
</dbReference>
<dbReference type="Proteomes" id="UP000018211">
    <property type="component" value="Unassembled WGS sequence"/>
</dbReference>
<organism evidence="1 2">
    <name type="scientific">Vibrio nigripulchritudo SOn1</name>
    <dbReference type="NCBI Taxonomy" id="1238450"/>
    <lineage>
        <taxon>Bacteria</taxon>
        <taxon>Pseudomonadati</taxon>
        <taxon>Pseudomonadota</taxon>
        <taxon>Gammaproteobacteria</taxon>
        <taxon>Vibrionales</taxon>
        <taxon>Vibrionaceae</taxon>
        <taxon>Vibrio</taxon>
    </lineage>
</organism>
<comment type="caution">
    <text evidence="1">The sequence shown here is derived from an EMBL/GenBank/DDBJ whole genome shotgun (WGS) entry which is preliminary data.</text>
</comment>
<dbReference type="PROSITE" id="PS51257">
    <property type="entry name" value="PROKAR_LIPOPROTEIN"/>
    <property type="match status" value="1"/>
</dbReference>
<dbReference type="Pfam" id="PF06097">
    <property type="entry name" value="DUF945"/>
    <property type="match status" value="1"/>
</dbReference>
<accession>A0AAV2VZL9</accession>
<evidence type="ECO:0008006" key="3">
    <source>
        <dbReference type="Google" id="ProtNLM"/>
    </source>
</evidence>
<name>A0AAV2VZL9_9VIBR</name>
<evidence type="ECO:0000313" key="1">
    <source>
        <dbReference type="EMBL" id="CCO50022.1"/>
    </source>
</evidence>
<sequence length="420" mass="45388">MHSLKKLGAIGGAIALTACWPLAVGQIAQTIVENGIQQLNSEGVKAEVVEYDRSYFYAQAITRYTITDPLLAENLEKDGLPTSIDVVHDISHGLLSIDAHSYVKDSKLVQFELATQSKLNGDTDFELVGRKFNFTDSSGSELIVGEYSATGSASISGALDYQASIPFSSVNFANGDELVVSGFTAKGNGQKEQGIWIGEQKMDLAGISLKTAGDQNDFQLSELDYMITSVKAETGETFDNQQVLTIEEATSGENVAKKVKLDFAFNGIRSDALEQLLSIYQSGAELTPEKVEQSMPLLDQLVEAGLEVELNKFAVNLNGGDFQSAWKLVVPAGQKNVSQNASILLNVVEGKLDAHISNELLQAYPYVRENIDELLIMEFATEGDKGVDLNANLNGGQVTFESGKQVPLLALFMPLMAGQR</sequence>
<gene>
    <name evidence="1" type="ORF">VIBNISOn1_970042</name>
</gene>
<dbReference type="RefSeq" id="WP_022613948.1">
    <property type="nucleotide sequence ID" value="NZ_LK391965.1"/>
</dbReference>